<accession>V9VYM3</accession>
<organism evidence="1 2">
    <name type="scientific">Leisingera methylohalidivorans DSM 14336</name>
    <dbReference type="NCBI Taxonomy" id="999552"/>
    <lineage>
        <taxon>Bacteria</taxon>
        <taxon>Pseudomonadati</taxon>
        <taxon>Pseudomonadota</taxon>
        <taxon>Alphaproteobacteria</taxon>
        <taxon>Rhodobacterales</taxon>
        <taxon>Roseobacteraceae</taxon>
        <taxon>Leisingera</taxon>
    </lineage>
</organism>
<name>V9VYM3_9RHOB</name>
<dbReference type="AlphaFoldDB" id="V9VYM3"/>
<dbReference type="HOGENOM" id="CLU_737461_0_0_5"/>
<dbReference type="Gene3D" id="2.160.20.160">
    <property type="match status" value="1"/>
</dbReference>
<evidence type="ECO:0000313" key="2">
    <source>
        <dbReference type="Proteomes" id="UP000018780"/>
    </source>
</evidence>
<evidence type="ECO:0000313" key="1">
    <source>
        <dbReference type="EMBL" id="AHD03053.1"/>
    </source>
</evidence>
<dbReference type="RefSeq" id="WP_024090191.1">
    <property type="nucleotide sequence ID" value="NC_023135.1"/>
</dbReference>
<dbReference type="OrthoDB" id="7811460at2"/>
<protein>
    <submittedName>
        <fullName evidence="1">Uncharacterized protein</fullName>
    </submittedName>
</protein>
<dbReference type="PRINTS" id="PR00313">
    <property type="entry name" value="CABNDNGRPT"/>
</dbReference>
<gene>
    <name evidence="1" type="ORF">METH_09705</name>
</gene>
<dbReference type="PATRIC" id="fig|999552.6.peg.1937"/>
<dbReference type="InterPro" id="IPR011049">
    <property type="entry name" value="Serralysin-like_metalloprot_C"/>
</dbReference>
<dbReference type="Proteomes" id="UP000018780">
    <property type="component" value="Chromosome"/>
</dbReference>
<reference evidence="1 2" key="1">
    <citation type="submission" date="2013-09" db="EMBL/GenBank/DDBJ databases">
        <authorList>
            <consortium name="DOE Joint Genome Institute"/>
            <person name="Klenk H.-P."/>
            <person name="Huntemann M."/>
            <person name="Han J."/>
            <person name="Chen A."/>
            <person name="Kyrpides N."/>
            <person name="Mavromatis K."/>
            <person name="Markowitz V."/>
            <person name="Palaniappan K."/>
            <person name="Ivanova N."/>
            <person name="Schaumberg A."/>
            <person name="Pati A."/>
            <person name="Liolios K."/>
            <person name="Nordberg H.P."/>
            <person name="Cantor M.N."/>
            <person name="Hua S.X."/>
            <person name="Woyke T."/>
        </authorList>
    </citation>
    <scope>NUCLEOTIDE SEQUENCE [LARGE SCALE GENOMIC DNA]</scope>
    <source>
        <strain evidence="1 2">DSM 14336</strain>
    </source>
</reference>
<dbReference type="EMBL" id="CP006773">
    <property type="protein sequence ID" value="AHD03053.1"/>
    <property type="molecule type" value="Genomic_DNA"/>
</dbReference>
<proteinExistence type="predicted"/>
<keyword evidence="2" id="KW-1185">Reference proteome</keyword>
<dbReference type="KEGG" id="lmd:METH_09705"/>
<dbReference type="SUPFAM" id="SSF51120">
    <property type="entry name" value="beta-Roll"/>
    <property type="match status" value="1"/>
</dbReference>
<sequence length="376" mass="40814">MRKTFFGNQFENIYAASSTIRESFYGRGGDDFFTLYHHDPDGVDIPDLTDRYFGGSGDDTLDLLSFSVTADSDDLTRYSQLSFDGGGGYDTVKSQVSAVMSSGSTLDLDTIETSVISVEHWFYDIFLSGIPEDGDFTIRSGMKDDTLNIFQQADAREISIRVNTFAGADSVLYTANASVSDLKVNTGSGKDYFEFTGKWGVTADIEVKTGSGKDIVVINGSTVTSPGGLDAVINTGKGADTVVLEGMHSEYLNAGGGSDDIYVLTGSFANAADTIKTSGGKDRLFVELDAYSTVAVVEDFSAAKDVFVFDREESSRAIPRNTDVLFDREEWVASEEDRLFMDNGADKLYYGSNVLVEFATDVELTAGNFTVGNWDY</sequence>